<accession>A0ABS0EH58</accession>
<keyword evidence="3" id="KW-1185">Reference proteome</keyword>
<proteinExistence type="predicted"/>
<organism evidence="2 3">
    <name type="scientific">Winogradskyella marina</name>
    <dbReference type="NCBI Taxonomy" id="2785530"/>
    <lineage>
        <taxon>Bacteria</taxon>
        <taxon>Pseudomonadati</taxon>
        <taxon>Bacteroidota</taxon>
        <taxon>Flavobacteriia</taxon>
        <taxon>Flavobacteriales</taxon>
        <taxon>Flavobacteriaceae</taxon>
        <taxon>Winogradskyella</taxon>
    </lineage>
</organism>
<gene>
    <name evidence="2" type="ORF">ITJ86_03200</name>
</gene>
<evidence type="ECO:0000313" key="3">
    <source>
        <dbReference type="Proteomes" id="UP000611215"/>
    </source>
</evidence>
<reference evidence="2 3" key="1">
    <citation type="submission" date="2020-11" db="EMBL/GenBank/DDBJ databases">
        <title>Winogradskyella marina sp. nov., isolated from marine sediment.</title>
        <authorList>
            <person name="Bo J."/>
            <person name="Wang S."/>
            <person name="Song X."/>
            <person name="Du Z."/>
        </authorList>
    </citation>
    <scope>NUCLEOTIDE SEQUENCE [LARGE SCALE GENOMIC DNA]</scope>
    <source>
        <strain evidence="2 3">F6397</strain>
    </source>
</reference>
<feature type="signal peptide" evidence="1">
    <location>
        <begin position="1"/>
        <end position="19"/>
    </location>
</feature>
<dbReference type="EMBL" id="JADOET010000001">
    <property type="protein sequence ID" value="MBF8148887.1"/>
    <property type="molecule type" value="Genomic_DNA"/>
</dbReference>
<name>A0ABS0EH58_9FLAO</name>
<dbReference type="RefSeq" id="WP_195870151.1">
    <property type="nucleotide sequence ID" value="NZ_JADOET010000001.1"/>
</dbReference>
<evidence type="ECO:0000256" key="1">
    <source>
        <dbReference type="SAM" id="SignalP"/>
    </source>
</evidence>
<dbReference type="Proteomes" id="UP000611215">
    <property type="component" value="Unassembled WGS sequence"/>
</dbReference>
<sequence length="140" mass="15961">MKLRIALVFMLLISSFCSAQTLDIKTADFNSSVVLNDELTASEFTTIATSLRFEFQQNDSKFSMLEADTDFELNSEVSNSKLFSNLKLFENNYQNDFNYSRGCGTLEDGLTHNINSSDVMISRFVDYVVNEQLKTLIFKD</sequence>
<comment type="caution">
    <text evidence="2">The sequence shown here is derived from an EMBL/GenBank/DDBJ whole genome shotgun (WGS) entry which is preliminary data.</text>
</comment>
<feature type="chain" id="PRO_5045600103" evidence="1">
    <location>
        <begin position="20"/>
        <end position="140"/>
    </location>
</feature>
<evidence type="ECO:0000313" key="2">
    <source>
        <dbReference type="EMBL" id="MBF8148887.1"/>
    </source>
</evidence>
<protein>
    <submittedName>
        <fullName evidence="2">Uncharacterized protein</fullName>
    </submittedName>
</protein>
<keyword evidence="1" id="KW-0732">Signal</keyword>